<dbReference type="Proteomes" id="UP000013827">
    <property type="component" value="Unassembled WGS sequence"/>
</dbReference>
<dbReference type="RefSeq" id="XP_005781637.1">
    <property type="nucleotide sequence ID" value="XM_005781580.1"/>
</dbReference>
<accession>A0A0D3K0C3</accession>
<feature type="domain" description="Apple" evidence="2">
    <location>
        <begin position="26"/>
        <end position="78"/>
    </location>
</feature>
<feature type="region of interest" description="Disordered" evidence="1">
    <location>
        <begin position="1"/>
        <end position="20"/>
    </location>
</feature>
<dbReference type="GeneID" id="19046557"/>
<keyword evidence="4" id="KW-1185">Reference proteome</keyword>
<evidence type="ECO:0000256" key="1">
    <source>
        <dbReference type="SAM" id="MobiDB-lite"/>
    </source>
</evidence>
<dbReference type="InterPro" id="IPR003609">
    <property type="entry name" value="Pan_app"/>
</dbReference>
<dbReference type="HOGENOM" id="CLU_1436918_0_0_1"/>
<evidence type="ECO:0000313" key="3">
    <source>
        <dbReference type="EnsemblProtists" id="EOD29208"/>
    </source>
</evidence>
<dbReference type="EnsemblProtists" id="EOD29208">
    <property type="protein sequence ID" value="EOD29208"/>
    <property type="gene ID" value="EMIHUDRAFT_421168"/>
</dbReference>
<sequence>MADCPGVTTHGSCGEEPHSDRGGKGLTFGVSHRAASAQDCCDKCKAHHKGCNSWTFCGYPVCFGLDTGWNHTFGECWLRVLPDPAAPVFGQRGEYSMRYRTKMLRTRKACTSIDTPGGLSPGWVCPPTHVPWTSGSIGVQPDLSLRWQTGGGWGNMRIQQLGPDGVPIESTCTRNNGQSCDPNKLDHGR</sequence>
<dbReference type="Gene3D" id="3.50.4.10">
    <property type="entry name" value="Hepatocyte Growth Factor"/>
    <property type="match status" value="1"/>
</dbReference>
<evidence type="ECO:0000313" key="4">
    <source>
        <dbReference type="Proteomes" id="UP000013827"/>
    </source>
</evidence>
<dbReference type="AlphaFoldDB" id="A0A0D3K0C3"/>
<dbReference type="PaxDb" id="2903-EOD29208"/>
<reference evidence="4" key="1">
    <citation type="journal article" date="2013" name="Nature">
        <title>Pan genome of the phytoplankton Emiliania underpins its global distribution.</title>
        <authorList>
            <person name="Read B.A."/>
            <person name="Kegel J."/>
            <person name="Klute M.J."/>
            <person name="Kuo A."/>
            <person name="Lefebvre S.C."/>
            <person name="Maumus F."/>
            <person name="Mayer C."/>
            <person name="Miller J."/>
            <person name="Monier A."/>
            <person name="Salamov A."/>
            <person name="Young J."/>
            <person name="Aguilar M."/>
            <person name="Claverie J.M."/>
            <person name="Frickenhaus S."/>
            <person name="Gonzalez K."/>
            <person name="Herman E.K."/>
            <person name="Lin Y.C."/>
            <person name="Napier J."/>
            <person name="Ogata H."/>
            <person name="Sarno A.F."/>
            <person name="Shmutz J."/>
            <person name="Schroeder D."/>
            <person name="de Vargas C."/>
            <person name="Verret F."/>
            <person name="von Dassow P."/>
            <person name="Valentin K."/>
            <person name="Van de Peer Y."/>
            <person name="Wheeler G."/>
            <person name="Dacks J.B."/>
            <person name="Delwiche C.F."/>
            <person name="Dyhrman S.T."/>
            <person name="Glockner G."/>
            <person name="John U."/>
            <person name="Richards T."/>
            <person name="Worden A.Z."/>
            <person name="Zhang X."/>
            <person name="Grigoriev I.V."/>
            <person name="Allen A.E."/>
            <person name="Bidle K."/>
            <person name="Borodovsky M."/>
            <person name="Bowler C."/>
            <person name="Brownlee C."/>
            <person name="Cock J.M."/>
            <person name="Elias M."/>
            <person name="Gladyshev V.N."/>
            <person name="Groth M."/>
            <person name="Guda C."/>
            <person name="Hadaegh A."/>
            <person name="Iglesias-Rodriguez M.D."/>
            <person name="Jenkins J."/>
            <person name="Jones B.M."/>
            <person name="Lawson T."/>
            <person name="Leese F."/>
            <person name="Lindquist E."/>
            <person name="Lobanov A."/>
            <person name="Lomsadze A."/>
            <person name="Malik S.B."/>
            <person name="Marsh M.E."/>
            <person name="Mackinder L."/>
            <person name="Mock T."/>
            <person name="Mueller-Roeber B."/>
            <person name="Pagarete A."/>
            <person name="Parker M."/>
            <person name="Probert I."/>
            <person name="Quesneville H."/>
            <person name="Raines C."/>
            <person name="Rensing S.A."/>
            <person name="Riano-Pachon D.M."/>
            <person name="Richier S."/>
            <person name="Rokitta S."/>
            <person name="Shiraiwa Y."/>
            <person name="Soanes D.M."/>
            <person name="van der Giezen M."/>
            <person name="Wahlund T.M."/>
            <person name="Williams B."/>
            <person name="Wilson W."/>
            <person name="Wolfe G."/>
            <person name="Wurch L.L."/>
        </authorList>
    </citation>
    <scope>NUCLEOTIDE SEQUENCE</scope>
</reference>
<evidence type="ECO:0000259" key="2">
    <source>
        <dbReference type="Pfam" id="PF14295"/>
    </source>
</evidence>
<dbReference type="PANTHER" id="PTHR33344">
    <property type="entry name" value="OS02G0761600 PROTEIN"/>
    <property type="match status" value="1"/>
</dbReference>
<protein>
    <recommendedName>
        <fullName evidence="2">Apple domain-containing protein</fullName>
    </recommendedName>
</protein>
<reference evidence="3" key="2">
    <citation type="submission" date="2024-10" db="UniProtKB">
        <authorList>
            <consortium name="EnsemblProtists"/>
        </authorList>
    </citation>
    <scope>IDENTIFICATION</scope>
</reference>
<proteinExistence type="predicted"/>
<name>A0A0D3K0C3_EMIH1</name>
<dbReference type="Pfam" id="PF14295">
    <property type="entry name" value="PAN_4"/>
    <property type="match status" value="1"/>
</dbReference>
<dbReference type="KEGG" id="ehx:EMIHUDRAFT_421168"/>
<dbReference type="PANTHER" id="PTHR33344:SF1">
    <property type="entry name" value="OS06G0214100 PROTEIN"/>
    <property type="match status" value="1"/>
</dbReference>
<organism evidence="3 4">
    <name type="scientific">Emiliania huxleyi (strain CCMP1516)</name>
    <dbReference type="NCBI Taxonomy" id="280463"/>
    <lineage>
        <taxon>Eukaryota</taxon>
        <taxon>Haptista</taxon>
        <taxon>Haptophyta</taxon>
        <taxon>Prymnesiophyceae</taxon>
        <taxon>Isochrysidales</taxon>
        <taxon>Noelaerhabdaceae</taxon>
        <taxon>Emiliania</taxon>
    </lineage>
</organism>